<name>A0A4S9LPM9_AURPU</name>
<dbReference type="GO" id="GO:0019901">
    <property type="term" value="F:protein kinase binding"/>
    <property type="evidence" value="ECO:0007669"/>
    <property type="project" value="TreeGrafter"/>
</dbReference>
<keyword evidence="3" id="KW-0963">Cytoplasm</keyword>
<gene>
    <name evidence="6" type="ORF">D6D01_02885</name>
</gene>
<accession>A0A4S9LPM9</accession>
<evidence type="ECO:0000313" key="6">
    <source>
        <dbReference type="EMBL" id="THY31570.1"/>
    </source>
</evidence>
<dbReference type="Pfam" id="PF16561">
    <property type="entry name" value="AMPK1_CBM"/>
    <property type="match status" value="1"/>
</dbReference>
<comment type="caution">
    <text evidence="6">The sequence shown here is derived from an EMBL/GenBank/DDBJ whole genome shotgun (WGS) entry which is preliminary data.</text>
</comment>
<dbReference type="SUPFAM" id="SSF81296">
    <property type="entry name" value="E set domains"/>
    <property type="match status" value="1"/>
</dbReference>
<comment type="subcellular location">
    <subcellularLocation>
        <location evidence="1">Cytoplasm</location>
    </subcellularLocation>
</comment>
<dbReference type="GO" id="GO:0005634">
    <property type="term" value="C:nucleus"/>
    <property type="evidence" value="ECO:0007669"/>
    <property type="project" value="TreeGrafter"/>
</dbReference>
<feature type="compositionally biased region" description="Pro residues" evidence="4">
    <location>
        <begin position="458"/>
        <end position="470"/>
    </location>
</feature>
<comment type="similarity">
    <text evidence="2">Belongs to the 5'-AMP-activated protein kinase beta subunit family.</text>
</comment>
<evidence type="ECO:0000259" key="5">
    <source>
        <dbReference type="SMART" id="SM01010"/>
    </source>
</evidence>
<dbReference type="PANTHER" id="PTHR10343">
    <property type="entry name" value="5'-AMP-ACTIVATED PROTEIN KINASE , BETA SUBUNIT"/>
    <property type="match status" value="1"/>
</dbReference>
<evidence type="ECO:0000256" key="2">
    <source>
        <dbReference type="ARBA" id="ARBA00010926"/>
    </source>
</evidence>
<feature type="compositionally biased region" description="Polar residues" evidence="4">
    <location>
        <begin position="147"/>
        <end position="178"/>
    </location>
</feature>
<dbReference type="GO" id="GO:0031588">
    <property type="term" value="C:nucleotide-activated protein kinase complex"/>
    <property type="evidence" value="ECO:0007669"/>
    <property type="project" value="TreeGrafter"/>
</dbReference>
<dbReference type="GO" id="GO:0005737">
    <property type="term" value="C:cytoplasm"/>
    <property type="evidence" value="ECO:0007669"/>
    <property type="project" value="UniProtKB-SubCell"/>
</dbReference>
<dbReference type="InterPro" id="IPR014756">
    <property type="entry name" value="Ig_E-set"/>
</dbReference>
<feature type="compositionally biased region" description="Basic and acidic residues" evidence="4">
    <location>
        <begin position="414"/>
        <end position="430"/>
    </location>
</feature>
<feature type="compositionally biased region" description="Polar residues" evidence="4">
    <location>
        <begin position="431"/>
        <end position="442"/>
    </location>
</feature>
<dbReference type="InterPro" id="IPR032640">
    <property type="entry name" value="AMPK1_CBM"/>
</dbReference>
<dbReference type="InterPro" id="IPR006828">
    <property type="entry name" value="ASC_dom"/>
</dbReference>
<feature type="region of interest" description="Disordered" evidence="4">
    <location>
        <begin position="395"/>
        <end position="480"/>
    </location>
</feature>
<feature type="compositionally biased region" description="Pro residues" evidence="4">
    <location>
        <begin position="398"/>
        <end position="409"/>
    </location>
</feature>
<dbReference type="Proteomes" id="UP000306584">
    <property type="component" value="Unassembled WGS sequence"/>
</dbReference>
<evidence type="ECO:0000313" key="7">
    <source>
        <dbReference type="Proteomes" id="UP000306584"/>
    </source>
</evidence>
<proteinExistence type="inferred from homology"/>
<sequence>MAEWTQPAQQVNAKRRKVLRFGLAWLTGVKNGPAVDDGGAAALRRKHERTGFLPDRSSPRSNDHPQKPHHFPMGNTPSSAKSEKGSQPASPAHALHHHHHREQHQHEARREPRRRESIPALTSKTAAASPSLDTTSASGQAIFPSAYSPSQPRSTPSSGHQRNRSNTANTPKQESSPSVPRRYKSLKSPGPPPEPRLSPASQPVDVPQSQRPHRPASPATEAANYLPQPASFSRPPRLPLPIEQEDHTPGSPIISAVLPDDGPEQADLPRRSSVVSSTVDDDDEEPDGFEGYETDAGGPKVPTLIEWRNAKPGERVYVTGTFTNWERKFRLHKDGPSKHKNALSATLQLPPGTHHIKFIANGDMLTSNDLPTTVDYTNILVNYIEVSLDQLPLVQPGKPVPAGPPPVKPQEPSRPMDIRPKPTAQAEKESSAANQPQNTPPKSSHEPPAPRSTAGTPAQPPADAPKPRQQPPLVRQPSREWTQTIPAYLTDLDSWYPPPSAKEDAQSPSGSAARYRFERANAAAESQPAPPSLPMFLSKSILNGLTPTKDDSSVLIMPNHTVLNHLATTNIKQGVLATSATTRYKRKFLTTIMYKPRSDGEE</sequence>
<feature type="compositionally biased region" description="Basic residues" evidence="4">
    <location>
        <begin position="94"/>
        <end position="103"/>
    </location>
</feature>
<feature type="compositionally biased region" description="Basic and acidic residues" evidence="4">
    <location>
        <begin position="57"/>
        <end position="66"/>
    </location>
</feature>
<dbReference type="CDD" id="cd02859">
    <property type="entry name" value="E_set_AMPKbeta_like_N"/>
    <property type="match status" value="1"/>
</dbReference>
<dbReference type="EMBL" id="QZBD01000072">
    <property type="protein sequence ID" value="THY31570.1"/>
    <property type="molecule type" value="Genomic_DNA"/>
</dbReference>
<evidence type="ECO:0000256" key="1">
    <source>
        <dbReference type="ARBA" id="ARBA00004496"/>
    </source>
</evidence>
<dbReference type="Pfam" id="PF04739">
    <property type="entry name" value="AMPKBI"/>
    <property type="match status" value="1"/>
</dbReference>
<dbReference type="AlphaFoldDB" id="A0A4S9LPM9"/>
<dbReference type="InterPro" id="IPR037256">
    <property type="entry name" value="ASC_dom_sf"/>
</dbReference>
<dbReference type="InterPro" id="IPR050827">
    <property type="entry name" value="CRP1_MDG1_kinase"/>
</dbReference>
<dbReference type="InterPro" id="IPR013783">
    <property type="entry name" value="Ig-like_fold"/>
</dbReference>
<feature type="region of interest" description="Disordered" evidence="4">
    <location>
        <begin position="492"/>
        <end position="531"/>
    </location>
</feature>
<feature type="compositionally biased region" description="Basic and acidic residues" evidence="4">
    <location>
        <begin position="104"/>
        <end position="117"/>
    </location>
</feature>
<dbReference type="SUPFAM" id="SSF160219">
    <property type="entry name" value="AMPKBI-like"/>
    <property type="match status" value="1"/>
</dbReference>
<organism evidence="6 7">
    <name type="scientific">Aureobasidium pullulans</name>
    <name type="common">Black yeast</name>
    <name type="synonym">Pullularia pullulans</name>
    <dbReference type="NCBI Taxonomy" id="5580"/>
    <lineage>
        <taxon>Eukaryota</taxon>
        <taxon>Fungi</taxon>
        <taxon>Dikarya</taxon>
        <taxon>Ascomycota</taxon>
        <taxon>Pezizomycotina</taxon>
        <taxon>Dothideomycetes</taxon>
        <taxon>Dothideomycetidae</taxon>
        <taxon>Dothideales</taxon>
        <taxon>Saccotheciaceae</taxon>
        <taxon>Aureobasidium</taxon>
    </lineage>
</organism>
<dbReference type="FunFam" id="2.60.40.10:FF:000562">
    <property type="entry name" value="Snf1 kinase complex beta-subunit Gal83"/>
    <property type="match status" value="1"/>
</dbReference>
<feature type="compositionally biased region" description="Polar residues" evidence="4">
    <location>
        <begin position="120"/>
        <end position="139"/>
    </location>
</feature>
<dbReference type="Gene3D" id="2.60.40.10">
    <property type="entry name" value="Immunoglobulins"/>
    <property type="match status" value="1"/>
</dbReference>
<dbReference type="SMART" id="SM01010">
    <property type="entry name" value="AMPKBI"/>
    <property type="match status" value="1"/>
</dbReference>
<reference evidence="6 7" key="1">
    <citation type="submission" date="2018-10" db="EMBL/GenBank/DDBJ databases">
        <title>Fifty Aureobasidium pullulans genomes reveal a recombining polyextremotolerant generalist.</title>
        <authorList>
            <person name="Gostincar C."/>
            <person name="Turk M."/>
            <person name="Zajc J."/>
            <person name="Gunde-Cimerman N."/>
        </authorList>
    </citation>
    <scope>NUCLEOTIDE SEQUENCE [LARGE SCALE GENOMIC DNA]</scope>
    <source>
        <strain evidence="6 7">EXF-6604</strain>
    </source>
</reference>
<evidence type="ECO:0000256" key="4">
    <source>
        <dbReference type="SAM" id="MobiDB-lite"/>
    </source>
</evidence>
<dbReference type="Gene3D" id="6.20.250.60">
    <property type="match status" value="1"/>
</dbReference>
<feature type="compositionally biased region" description="Acidic residues" evidence="4">
    <location>
        <begin position="279"/>
        <end position="293"/>
    </location>
</feature>
<feature type="region of interest" description="Disordered" evidence="4">
    <location>
        <begin position="28"/>
        <end position="300"/>
    </location>
</feature>
<feature type="domain" description="Association with the SNF1 complex (ASC)" evidence="5">
    <location>
        <begin position="474"/>
        <end position="597"/>
    </location>
</feature>
<dbReference type="PANTHER" id="PTHR10343:SF84">
    <property type="entry name" value="5'-AMP-ACTIVATED PROTEIN KINASE SUBUNIT BETA-1"/>
    <property type="match status" value="1"/>
</dbReference>
<dbReference type="GO" id="GO:0007165">
    <property type="term" value="P:signal transduction"/>
    <property type="evidence" value="ECO:0007669"/>
    <property type="project" value="UniProtKB-ARBA"/>
</dbReference>
<protein>
    <submittedName>
        <fullName evidence="6">AMPKBI-domain-containing protein</fullName>
    </submittedName>
</protein>
<evidence type="ECO:0000256" key="3">
    <source>
        <dbReference type="ARBA" id="ARBA00022490"/>
    </source>
</evidence>